<dbReference type="Proteomes" id="UP000624703">
    <property type="component" value="Unassembled WGS sequence"/>
</dbReference>
<protein>
    <submittedName>
        <fullName evidence="2">Histidine phosphatase family protein</fullName>
    </submittedName>
</protein>
<name>A0A8J7ME33_9BACT</name>
<dbReference type="PANTHER" id="PTHR20935">
    <property type="entry name" value="PHOSPHOGLYCERATE MUTASE-RELATED"/>
    <property type="match status" value="1"/>
</dbReference>
<organism evidence="2 3">
    <name type="scientific">Persicirhabdus sediminis</name>
    <dbReference type="NCBI Taxonomy" id="454144"/>
    <lineage>
        <taxon>Bacteria</taxon>
        <taxon>Pseudomonadati</taxon>
        <taxon>Verrucomicrobiota</taxon>
        <taxon>Verrucomicrobiia</taxon>
        <taxon>Verrucomicrobiales</taxon>
        <taxon>Verrucomicrobiaceae</taxon>
        <taxon>Persicirhabdus</taxon>
    </lineage>
</organism>
<evidence type="ECO:0000313" key="3">
    <source>
        <dbReference type="Proteomes" id="UP000624703"/>
    </source>
</evidence>
<dbReference type="InterPro" id="IPR029033">
    <property type="entry name" value="His_PPase_superfam"/>
</dbReference>
<evidence type="ECO:0000256" key="1">
    <source>
        <dbReference type="ARBA" id="ARBA00022801"/>
    </source>
</evidence>
<dbReference type="EMBL" id="JAENIM010000039">
    <property type="protein sequence ID" value="MBK1791307.1"/>
    <property type="molecule type" value="Genomic_DNA"/>
</dbReference>
<dbReference type="InterPro" id="IPR051021">
    <property type="entry name" value="Mito_Ser/Thr_phosphatase"/>
</dbReference>
<dbReference type="SMART" id="SM00855">
    <property type="entry name" value="PGAM"/>
    <property type="match status" value="1"/>
</dbReference>
<proteinExistence type="predicted"/>
<dbReference type="AlphaFoldDB" id="A0A8J7ME33"/>
<comment type="caution">
    <text evidence="2">The sequence shown here is derived from an EMBL/GenBank/DDBJ whole genome shotgun (WGS) entry which is preliminary data.</text>
</comment>
<evidence type="ECO:0000313" key="2">
    <source>
        <dbReference type="EMBL" id="MBK1791307.1"/>
    </source>
</evidence>
<dbReference type="CDD" id="cd07067">
    <property type="entry name" value="HP_PGM_like"/>
    <property type="match status" value="1"/>
</dbReference>
<keyword evidence="3" id="KW-1185">Reference proteome</keyword>
<gene>
    <name evidence="2" type="ORF">JIN82_09110</name>
</gene>
<dbReference type="Pfam" id="PF00300">
    <property type="entry name" value="His_Phos_1"/>
    <property type="match status" value="1"/>
</dbReference>
<accession>A0A8J7ME33</accession>
<dbReference type="RefSeq" id="WP_200311316.1">
    <property type="nucleotide sequence ID" value="NZ_JAENIM010000039.1"/>
</dbReference>
<dbReference type="SUPFAM" id="SSF53254">
    <property type="entry name" value="Phosphoglycerate mutase-like"/>
    <property type="match status" value="1"/>
</dbReference>
<sequence length="161" mass="17114">MDLIIIRHAKAEDNQGADGERALTDKGISQGEAVGDLLIQLDLEPDVVLASPLVRARQTAEAICSRWEAATPIIEPWLSCGMPPSEAKVELQAYSAFQTVAIVGHEPDLSCLVEHILGMQIGCCEMKKASVCYIKDVKLNGGGGVLGFLVPVAAMAKKASE</sequence>
<dbReference type="InterPro" id="IPR013078">
    <property type="entry name" value="His_Pase_superF_clade-1"/>
</dbReference>
<keyword evidence="1" id="KW-0378">Hydrolase</keyword>
<dbReference type="GO" id="GO:0016787">
    <property type="term" value="F:hydrolase activity"/>
    <property type="evidence" value="ECO:0007669"/>
    <property type="project" value="UniProtKB-KW"/>
</dbReference>
<reference evidence="2" key="1">
    <citation type="submission" date="2021-01" db="EMBL/GenBank/DDBJ databases">
        <title>Modified the classification status of verrucomicrobia.</title>
        <authorList>
            <person name="Feng X."/>
        </authorList>
    </citation>
    <scope>NUCLEOTIDE SEQUENCE</scope>
    <source>
        <strain evidence="2">_KCTC 22039</strain>
    </source>
</reference>
<dbReference type="Gene3D" id="3.40.50.1240">
    <property type="entry name" value="Phosphoglycerate mutase-like"/>
    <property type="match status" value="1"/>
</dbReference>